<organism evidence="1 2">
    <name type="scientific">Capnocytophaga canimorsus</name>
    <dbReference type="NCBI Taxonomy" id="28188"/>
    <lineage>
        <taxon>Bacteria</taxon>
        <taxon>Pseudomonadati</taxon>
        <taxon>Bacteroidota</taxon>
        <taxon>Flavobacteriia</taxon>
        <taxon>Flavobacteriales</taxon>
        <taxon>Flavobacteriaceae</taxon>
        <taxon>Capnocytophaga</taxon>
    </lineage>
</organism>
<reference evidence="1 2" key="1">
    <citation type="submission" date="2015-01" db="EMBL/GenBank/DDBJ databases">
        <authorList>
            <person name="Xiang T."/>
            <person name="Song Y."/>
            <person name="Huang L."/>
            <person name="Wang B."/>
            <person name="Wu P."/>
        </authorList>
    </citation>
    <scope>NUCLEOTIDE SEQUENCE [LARGE SCALE GENOMIC DNA]</scope>
    <source>
        <strain evidence="1 2">Cc12</strain>
    </source>
</reference>
<accession>A0A0B7HNG6</accession>
<dbReference type="AlphaFoldDB" id="A0A0B7HNG6"/>
<dbReference type="PROSITE" id="PS51257">
    <property type="entry name" value="PROKAR_LIPOPROTEIN"/>
    <property type="match status" value="1"/>
</dbReference>
<gene>
    <name evidence="1" type="ORF">CCAN12_750022</name>
</gene>
<evidence type="ECO:0008006" key="3">
    <source>
        <dbReference type="Google" id="ProtNLM"/>
    </source>
</evidence>
<proteinExistence type="predicted"/>
<evidence type="ECO:0000313" key="1">
    <source>
        <dbReference type="EMBL" id="CEN39048.1"/>
    </source>
</evidence>
<dbReference type="Proteomes" id="UP000044026">
    <property type="component" value="Unassembled WGS sequence"/>
</dbReference>
<dbReference type="EMBL" id="CDOE01000073">
    <property type="protein sequence ID" value="CEN39048.1"/>
    <property type="molecule type" value="Genomic_DNA"/>
</dbReference>
<protein>
    <recommendedName>
        <fullName evidence="3">Lipoprotein</fullName>
    </recommendedName>
</protein>
<sequence length="58" mass="6436">MKKIQYLITSILCLSVLLSCEKQDGESKLVADTISKAELTSPQKGSKSHIAYSYFPLE</sequence>
<name>A0A0B7HNG6_9FLAO</name>
<evidence type="ECO:0000313" key="2">
    <source>
        <dbReference type="Proteomes" id="UP000044026"/>
    </source>
</evidence>